<feature type="region of interest" description="Disordered" evidence="1">
    <location>
        <begin position="146"/>
        <end position="165"/>
    </location>
</feature>
<name>A0AAD7AAP6_9AGAR</name>
<sequence>MHPPYPPHLPHPHSAFDTPEPACPLCTATVALHLHPLQTLIPVDACGHMHPQSPAHMYTCPRMYAYRGCTSASPALALCTHARPTVTAHPPPPCTRIYRHAPASASPAARLHPPHCAALVFASRIPAPAPAAKRLPLVKPSHPPCSHPLYQDAQSPGSRTSSPAQWPQCARLRTSFTYTLYARGLHTGTQLPCFPTSPLAGSSPNLHACCRLARHTRTHSSLHLPAAYSPVPRVQRPFAALYHALPRLARHALHAHPPLLVCRALCRAPHVHAGARPLHLKLHTSACTPHRALILSSDTMFVVLQRAFQ</sequence>
<protein>
    <submittedName>
        <fullName evidence="2">Uncharacterized protein</fullName>
    </submittedName>
</protein>
<evidence type="ECO:0000313" key="2">
    <source>
        <dbReference type="EMBL" id="KAJ7353482.1"/>
    </source>
</evidence>
<organism evidence="2 3">
    <name type="scientific">Mycena albidolilacea</name>
    <dbReference type="NCBI Taxonomy" id="1033008"/>
    <lineage>
        <taxon>Eukaryota</taxon>
        <taxon>Fungi</taxon>
        <taxon>Dikarya</taxon>
        <taxon>Basidiomycota</taxon>
        <taxon>Agaricomycotina</taxon>
        <taxon>Agaricomycetes</taxon>
        <taxon>Agaricomycetidae</taxon>
        <taxon>Agaricales</taxon>
        <taxon>Marasmiineae</taxon>
        <taxon>Mycenaceae</taxon>
        <taxon>Mycena</taxon>
    </lineage>
</organism>
<keyword evidence="3" id="KW-1185">Reference proteome</keyword>
<gene>
    <name evidence="2" type="ORF">DFH08DRAFT_956536</name>
</gene>
<dbReference type="Proteomes" id="UP001218218">
    <property type="component" value="Unassembled WGS sequence"/>
</dbReference>
<evidence type="ECO:0000256" key="1">
    <source>
        <dbReference type="SAM" id="MobiDB-lite"/>
    </source>
</evidence>
<proteinExistence type="predicted"/>
<feature type="compositionally biased region" description="Polar residues" evidence="1">
    <location>
        <begin position="152"/>
        <end position="165"/>
    </location>
</feature>
<evidence type="ECO:0000313" key="3">
    <source>
        <dbReference type="Proteomes" id="UP001218218"/>
    </source>
</evidence>
<accession>A0AAD7AAP6</accession>
<dbReference type="AlphaFoldDB" id="A0AAD7AAP6"/>
<comment type="caution">
    <text evidence="2">The sequence shown here is derived from an EMBL/GenBank/DDBJ whole genome shotgun (WGS) entry which is preliminary data.</text>
</comment>
<dbReference type="EMBL" id="JARIHO010000011">
    <property type="protein sequence ID" value="KAJ7353482.1"/>
    <property type="molecule type" value="Genomic_DNA"/>
</dbReference>
<reference evidence="2" key="1">
    <citation type="submission" date="2023-03" db="EMBL/GenBank/DDBJ databases">
        <title>Massive genome expansion in bonnet fungi (Mycena s.s.) driven by repeated elements and novel gene families across ecological guilds.</title>
        <authorList>
            <consortium name="Lawrence Berkeley National Laboratory"/>
            <person name="Harder C.B."/>
            <person name="Miyauchi S."/>
            <person name="Viragh M."/>
            <person name="Kuo A."/>
            <person name="Thoen E."/>
            <person name="Andreopoulos B."/>
            <person name="Lu D."/>
            <person name="Skrede I."/>
            <person name="Drula E."/>
            <person name="Henrissat B."/>
            <person name="Morin E."/>
            <person name="Kohler A."/>
            <person name="Barry K."/>
            <person name="LaButti K."/>
            <person name="Morin E."/>
            <person name="Salamov A."/>
            <person name="Lipzen A."/>
            <person name="Mereny Z."/>
            <person name="Hegedus B."/>
            <person name="Baldrian P."/>
            <person name="Stursova M."/>
            <person name="Weitz H."/>
            <person name="Taylor A."/>
            <person name="Grigoriev I.V."/>
            <person name="Nagy L.G."/>
            <person name="Martin F."/>
            <person name="Kauserud H."/>
        </authorList>
    </citation>
    <scope>NUCLEOTIDE SEQUENCE</scope>
    <source>
        <strain evidence="2">CBHHK002</strain>
    </source>
</reference>